<comment type="similarity">
    <text evidence="2 7 8">Belongs to the GPI family.</text>
</comment>
<name>M7PPL0_9GAMM</name>
<dbReference type="CDD" id="cd05015">
    <property type="entry name" value="SIS_PGI_1"/>
    <property type="match status" value="1"/>
</dbReference>
<dbReference type="PROSITE" id="PS00765">
    <property type="entry name" value="P_GLUCOSE_ISOMERASE_1"/>
    <property type="match status" value="1"/>
</dbReference>
<feature type="active site" description="Proton donor" evidence="7">
    <location>
        <position position="351"/>
    </location>
</feature>
<dbReference type="RefSeq" id="WP_009727106.1">
    <property type="nucleotide sequence ID" value="NZ_APHR01000058.1"/>
</dbReference>
<proteinExistence type="inferred from homology"/>
<dbReference type="PANTHER" id="PTHR11469">
    <property type="entry name" value="GLUCOSE-6-PHOSPHATE ISOMERASE"/>
    <property type="match status" value="1"/>
</dbReference>
<reference evidence="9 10" key="1">
    <citation type="journal article" date="2013" name="Genome Announc.">
        <title>Draft Genome Sequence of Methylophaga lonarensis MPLT, a Haloalkaliphilic (Non-Methane-Utilizing) Methylotroph.</title>
        <authorList>
            <person name="Shetty S.A."/>
            <person name="Marathe N.P."/>
            <person name="Munot H."/>
            <person name="Antony C.P."/>
            <person name="Dhotre D.P."/>
            <person name="Murrell J.C."/>
            <person name="Shouche Y.S."/>
        </authorList>
    </citation>
    <scope>NUCLEOTIDE SEQUENCE [LARGE SCALE GENOMIC DNA]</scope>
    <source>
        <strain evidence="9 10">MPL</strain>
    </source>
</reference>
<dbReference type="InterPro" id="IPR035476">
    <property type="entry name" value="SIS_PGI_1"/>
</dbReference>
<keyword evidence="4 7" id="KW-0324">Glycolysis</keyword>
<dbReference type="PRINTS" id="PR00662">
    <property type="entry name" value="G6PISOMERASE"/>
</dbReference>
<dbReference type="OrthoDB" id="140919at2"/>
<protein>
    <recommendedName>
        <fullName evidence="7">Glucose-6-phosphate isomerase</fullName>
        <shortName evidence="7">GPI</shortName>
        <ecNumber evidence="7">5.3.1.9</ecNumber>
    </recommendedName>
    <alternativeName>
        <fullName evidence="7">Phosphoglucose isomerase</fullName>
        <shortName evidence="7">PGI</shortName>
    </alternativeName>
    <alternativeName>
        <fullName evidence="7">Phosphohexose isomerase</fullName>
        <shortName evidence="7">PHI</shortName>
    </alternativeName>
</protein>
<keyword evidence="5 7" id="KW-0413">Isomerase</keyword>
<dbReference type="Gene3D" id="1.10.1390.10">
    <property type="match status" value="1"/>
</dbReference>
<dbReference type="InterPro" id="IPR023096">
    <property type="entry name" value="G6P_Isomerase_C"/>
</dbReference>
<dbReference type="HAMAP" id="MF_00473">
    <property type="entry name" value="G6P_isomerase"/>
    <property type="match status" value="1"/>
</dbReference>
<evidence type="ECO:0000256" key="8">
    <source>
        <dbReference type="RuleBase" id="RU000612"/>
    </source>
</evidence>
<dbReference type="GO" id="GO:0097367">
    <property type="term" value="F:carbohydrate derivative binding"/>
    <property type="evidence" value="ECO:0007669"/>
    <property type="project" value="InterPro"/>
</dbReference>
<keyword evidence="10" id="KW-1185">Reference proteome</keyword>
<dbReference type="STRING" id="1286106.MPL1_10702"/>
<dbReference type="PROSITE" id="PS51463">
    <property type="entry name" value="P_GLUCOSE_ISOMERASE_3"/>
    <property type="match status" value="1"/>
</dbReference>
<dbReference type="Gene3D" id="3.40.50.10490">
    <property type="entry name" value="Glucose-6-phosphate isomerase like protein, domain 1"/>
    <property type="match status" value="2"/>
</dbReference>
<dbReference type="GO" id="GO:0004347">
    <property type="term" value="F:glucose-6-phosphate isomerase activity"/>
    <property type="evidence" value="ECO:0007669"/>
    <property type="project" value="UniProtKB-UniRule"/>
</dbReference>
<dbReference type="FunFam" id="3.40.50.10490:FF:000004">
    <property type="entry name" value="Glucose-6-phosphate isomerase"/>
    <property type="match status" value="1"/>
</dbReference>
<dbReference type="InterPro" id="IPR001672">
    <property type="entry name" value="G6P_Isomerase"/>
</dbReference>
<evidence type="ECO:0000256" key="6">
    <source>
        <dbReference type="ARBA" id="ARBA00029321"/>
    </source>
</evidence>
<evidence type="ECO:0000256" key="5">
    <source>
        <dbReference type="ARBA" id="ARBA00023235"/>
    </source>
</evidence>
<keyword evidence="7" id="KW-0963">Cytoplasm</keyword>
<comment type="function">
    <text evidence="7">Catalyzes the reversible isomerization of glucose-6-phosphate to fructose-6-phosphate.</text>
</comment>
<dbReference type="NCBIfam" id="NF001211">
    <property type="entry name" value="PRK00179.1"/>
    <property type="match status" value="1"/>
</dbReference>
<dbReference type="GO" id="GO:0051156">
    <property type="term" value="P:glucose 6-phosphate metabolic process"/>
    <property type="evidence" value="ECO:0007669"/>
    <property type="project" value="TreeGrafter"/>
</dbReference>
<dbReference type="GO" id="GO:0005829">
    <property type="term" value="C:cytosol"/>
    <property type="evidence" value="ECO:0007669"/>
    <property type="project" value="TreeGrafter"/>
</dbReference>
<dbReference type="GO" id="GO:0048029">
    <property type="term" value="F:monosaccharide binding"/>
    <property type="evidence" value="ECO:0007669"/>
    <property type="project" value="TreeGrafter"/>
</dbReference>
<dbReference type="AlphaFoldDB" id="M7PPL0"/>
<dbReference type="GO" id="GO:0006094">
    <property type="term" value="P:gluconeogenesis"/>
    <property type="evidence" value="ECO:0007669"/>
    <property type="project" value="UniProtKB-UniRule"/>
</dbReference>
<evidence type="ECO:0000256" key="7">
    <source>
        <dbReference type="HAMAP-Rule" id="MF_00473"/>
    </source>
</evidence>
<evidence type="ECO:0000256" key="2">
    <source>
        <dbReference type="ARBA" id="ARBA00006604"/>
    </source>
</evidence>
<accession>M7PPL0</accession>
<evidence type="ECO:0000256" key="3">
    <source>
        <dbReference type="ARBA" id="ARBA00022432"/>
    </source>
</evidence>
<dbReference type="UniPathway" id="UPA00109">
    <property type="reaction ID" value="UER00181"/>
</dbReference>
<feature type="active site" evidence="7">
    <location>
        <position position="382"/>
    </location>
</feature>
<dbReference type="GO" id="GO:0006096">
    <property type="term" value="P:glycolytic process"/>
    <property type="evidence" value="ECO:0007669"/>
    <property type="project" value="UniProtKB-UniRule"/>
</dbReference>
<gene>
    <name evidence="7" type="primary">pgi</name>
    <name evidence="9" type="ORF">MPL1_10702</name>
</gene>
<dbReference type="Proteomes" id="UP000012019">
    <property type="component" value="Unassembled WGS sequence"/>
</dbReference>
<feature type="active site" evidence="7">
    <location>
        <position position="510"/>
    </location>
</feature>
<dbReference type="EC" id="5.3.1.9" evidence="7"/>
<dbReference type="InterPro" id="IPR035482">
    <property type="entry name" value="SIS_PGI_2"/>
</dbReference>
<dbReference type="EMBL" id="APHR01000058">
    <property type="protein sequence ID" value="EMR12394.1"/>
    <property type="molecule type" value="Genomic_DNA"/>
</dbReference>
<comment type="pathway">
    <text evidence="7">Carbohydrate biosynthesis; gluconeogenesis.</text>
</comment>
<dbReference type="PANTHER" id="PTHR11469:SF1">
    <property type="entry name" value="GLUCOSE-6-PHOSPHATE ISOMERASE"/>
    <property type="match status" value="1"/>
</dbReference>
<dbReference type="FunFam" id="1.10.1390.10:FF:000001">
    <property type="entry name" value="Glucose-6-phosphate isomerase"/>
    <property type="match status" value="1"/>
</dbReference>
<comment type="catalytic activity">
    <reaction evidence="6 7 8">
        <text>alpha-D-glucose 6-phosphate = beta-D-fructose 6-phosphate</text>
        <dbReference type="Rhea" id="RHEA:11816"/>
        <dbReference type="ChEBI" id="CHEBI:57634"/>
        <dbReference type="ChEBI" id="CHEBI:58225"/>
        <dbReference type="EC" id="5.3.1.9"/>
    </reaction>
</comment>
<dbReference type="PROSITE" id="PS00174">
    <property type="entry name" value="P_GLUCOSE_ISOMERASE_2"/>
    <property type="match status" value="1"/>
</dbReference>
<sequence length="546" mass="60939">MTPLNIPEWQSLDRHYGDIKFLSMREQFALDSGRFERFTIRSGELLLDYSKNRITQETIDKLIALAQAVNMKDWTERMFTGDIINHTEGRAVLHTALRNRSNSPVLVDGQDVMPLVNAVLEKMARFCEQVHSGSWLGYSGKKITDIVNIGIGGSDLGPAMICDALEPYGIDGLSVHFVSNVDGTDLSTTLEKLNPETTLFVVASKTFTTQETLTNAQSARQWFLKSAQQSDVAKHFVAVSTNAEAVAAFGIDTANMFEIWDWVGGRYSLWSAIGLPIALYVGMDNFERLLDGGHAMDLHFRNQPLAENIPVIMGMLGIWYVNFFNSQTHAIVPYDHSLARFPSHMQQLDMESNGKFINRQGARINYKTGPVIWGTPGTNGQHAYFQLIHQGTQLIPVDFVLPVNSHYPECDHQSILLANGLAQAEALMKGKTAEEVRSELVKEGYEGKALEALLPHKVFPGNRPSNALLFPKLTPEMLGQLVALYEHKVFVQGVVWNINSFDQWGVELGKQLAKAILPDLLAADESISEHDSSTTELIRLIRQLRQ</sequence>
<evidence type="ECO:0000256" key="4">
    <source>
        <dbReference type="ARBA" id="ARBA00023152"/>
    </source>
</evidence>
<evidence type="ECO:0000256" key="1">
    <source>
        <dbReference type="ARBA" id="ARBA00004926"/>
    </source>
</evidence>
<organism evidence="9 10">
    <name type="scientific">Methylophaga lonarensis MPL</name>
    <dbReference type="NCBI Taxonomy" id="1286106"/>
    <lineage>
        <taxon>Bacteria</taxon>
        <taxon>Pseudomonadati</taxon>
        <taxon>Pseudomonadota</taxon>
        <taxon>Gammaproteobacteria</taxon>
        <taxon>Thiotrichales</taxon>
        <taxon>Piscirickettsiaceae</taxon>
        <taxon>Methylophaga</taxon>
    </lineage>
</organism>
<evidence type="ECO:0000313" key="10">
    <source>
        <dbReference type="Proteomes" id="UP000012019"/>
    </source>
</evidence>
<dbReference type="InterPro" id="IPR046348">
    <property type="entry name" value="SIS_dom_sf"/>
</dbReference>
<dbReference type="PATRIC" id="fig|1286106.3.peg.2144"/>
<keyword evidence="3 7" id="KW-0312">Gluconeogenesis</keyword>
<dbReference type="UniPathway" id="UPA00138"/>
<evidence type="ECO:0000313" key="9">
    <source>
        <dbReference type="EMBL" id="EMR12394.1"/>
    </source>
</evidence>
<dbReference type="Pfam" id="PF00342">
    <property type="entry name" value="PGI"/>
    <property type="match status" value="1"/>
</dbReference>
<dbReference type="eggNOG" id="COG0166">
    <property type="taxonomic scope" value="Bacteria"/>
</dbReference>
<dbReference type="CDD" id="cd05016">
    <property type="entry name" value="SIS_PGI_2"/>
    <property type="match status" value="1"/>
</dbReference>
<dbReference type="InterPro" id="IPR018189">
    <property type="entry name" value="Phosphoglucose_isomerase_CS"/>
</dbReference>
<dbReference type="SUPFAM" id="SSF53697">
    <property type="entry name" value="SIS domain"/>
    <property type="match status" value="1"/>
</dbReference>
<comment type="subcellular location">
    <subcellularLocation>
        <location evidence="7">Cytoplasm</location>
    </subcellularLocation>
</comment>
<comment type="caution">
    <text evidence="9">The sequence shown here is derived from an EMBL/GenBank/DDBJ whole genome shotgun (WGS) entry which is preliminary data.</text>
</comment>
<comment type="pathway">
    <text evidence="1 7 8">Carbohydrate degradation; glycolysis; D-glyceraldehyde 3-phosphate and glycerone phosphate from D-glucose: step 2/4.</text>
</comment>